<dbReference type="RefSeq" id="WP_211800689.1">
    <property type="nucleotide sequence ID" value="NZ_JAGSCS010000006.1"/>
</dbReference>
<dbReference type="Proteomes" id="UP000675379">
    <property type="component" value="Unassembled WGS sequence"/>
</dbReference>
<dbReference type="PRINTS" id="PR01005">
    <property type="entry name" value="FLGHOOKAP1"/>
</dbReference>
<dbReference type="AlphaFoldDB" id="A0A941CRG4"/>
<evidence type="ECO:0000256" key="2">
    <source>
        <dbReference type="ARBA" id="ARBA00004613"/>
    </source>
</evidence>
<feature type="domain" description="Flagellar basal body rod protein N-terminal" evidence="8">
    <location>
        <begin position="8"/>
        <end position="37"/>
    </location>
</feature>
<dbReference type="GO" id="GO:0005198">
    <property type="term" value="F:structural molecule activity"/>
    <property type="evidence" value="ECO:0007669"/>
    <property type="project" value="UniProtKB-UniRule"/>
</dbReference>
<evidence type="ECO:0000259" key="10">
    <source>
        <dbReference type="Pfam" id="PF22638"/>
    </source>
</evidence>
<evidence type="ECO:0000256" key="6">
    <source>
        <dbReference type="ARBA" id="ARBA00023143"/>
    </source>
</evidence>
<gene>
    <name evidence="7 11" type="primary">flgK</name>
    <name evidence="11" type="ORF">KCG48_06435</name>
</gene>
<dbReference type="GO" id="GO:0009424">
    <property type="term" value="C:bacterial-type flagellum hook"/>
    <property type="evidence" value="ECO:0007669"/>
    <property type="project" value="UniProtKB-UniRule"/>
</dbReference>
<dbReference type="PANTHER" id="PTHR30033:SF1">
    <property type="entry name" value="FLAGELLAR HOOK-ASSOCIATED PROTEIN 1"/>
    <property type="match status" value="1"/>
</dbReference>
<sequence length="509" mass="54591">MAGLFSTFNTAVKGLNANQTALHTTSHNISNANTEGFSRQRVEMKADNAYNYAGVGQLGTGVKLEGVVRMVDEFVDLQIRQESSTLNQYMAKNDVMGQIEMVFNEPSDSGLNFAMGEMFNAWQELSKNPESLNAKSIVAEKSKTFADTVRHMATQIQELQGDTVAEVQKNVFDLASMTDQLKVVNEQIFNITVKGQSPNDLLDQRDLLLKNMSGITEIKTTFDSWGRASVTVGGKDITDPNAAAKLSAVQEVRYGEDGSATVHVALGGDTANVQPFTMTAEEAKAYTPGSPVFVAEGAAKPELAKITSGALGGKLQALTEIDARIAELDTFARGTAQAVNMLHNPDGKGQDLFTGSGSLDFAVSKDILEDESLVVTGKTGSSAPGDGSRALAIANLRNLKINFSDLSTMDYADGDMLKLKDAPGGMTVEGAYQDVVIKVGISTEHAGNMVQNQEALLAQLSNRRESVSGVSVDEEVTNLIKYQRSFEANSRVISTISEMLDTLINRTGV</sequence>
<evidence type="ECO:0000259" key="8">
    <source>
        <dbReference type="Pfam" id="PF00460"/>
    </source>
</evidence>
<dbReference type="InterPro" id="IPR053927">
    <property type="entry name" value="FlgK_helical"/>
</dbReference>
<feature type="domain" description="Flagellar basal-body/hook protein C-terminal" evidence="9">
    <location>
        <begin position="467"/>
        <end position="505"/>
    </location>
</feature>
<dbReference type="Pfam" id="PF00460">
    <property type="entry name" value="Flg_bb_rod"/>
    <property type="match status" value="1"/>
</dbReference>
<evidence type="ECO:0000259" key="9">
    <source>
        <dbReference type="Pfam" id="PF06429"/>
    </source>
</evidence>
<evidence type="ECO:0000256" key="1">
    <source>
        <dbReference type="ARBA" id="ARBA00004365"/>
    </source>
</evidence>
<dbReference type="NCBIfam" id="TIGR02492">
    <property type="entry name" value="flgK_ends"/>
    <property type="match status" value="1"/>
</dbReference>
<dbReference type="Pfam" id="PF06429">
    <property type="entry name" value="Flg_bbr_C"/>
    <property type="match status" value="1"/>
</dbReference>
<evidence type="ECO:0000313" key="11">
    <source>
        <dbReference type="EMBL" id="MBR0575976.1"/>
    </source>
</evidence>
<evidence type="ECO:0000256" key="4">
    <source>
        <dbReference type="ARBA" id="ARBA00016244"/>
    </source>
</evidence>
<dbReference type="SUPFAM" id="SSF64518">
    <property type="entry name" value="Phase 1 flagellin"/>
    <property type="match status" value="1"/>
</dbReference>
<evidence type="ECO:0000256" key="5">
    <source>
        <dbReference type="ARBA" id="ARBA00022525"/>
    </source>
</evidence>
<comment type="caution">
    <text evidence="11">The sequence shown here is derived from an EMBL/GenBank/DDBJ whole genome shotgun (WGS) entry which is preliminary data.</text>
</comment>
<evidence type="ECO:0000256" key="3">
    <source>
        <dbReference type="ARBA" id="ARBA00009677"/>
    </source>
</evidence>
<keyword evidence="6 7" id="KW-0975">Bacterial flagellum</keyword>
<keyword evidence="12" id="KW-1185">Reference proteome</keyword>
<keyword evidence="11" id="KW-0969">Cilium</keyword>
<evidence type="ECO:0000313" key="12">
    <source>
        <dbReference type="Proteomes" id="UP000675379"/>
    </source>
</evidence>
<proteinExistence type="inferred from homology"/>
<dbReference type="InterPro" id="IPR010930">
    <property type="entry name" value="Flg_bb/hook_C_dom"/>
</dbReference>
<dbReference type="EMBL" id="JAGSCS010000006">
    <property type="protein sequence ID" value="MBR0575976.1"/>
    <property type="molecule type" value="Genomic_DNA"/>
</dbReference>
<dbReference type="Pfam" id="PF22638">
    <property type="entry name" value="FlgK_D1"/>
    <property type="match status" value="1"/>
</dbReference>
<comment type="subcellular location">
    <subcellularLocation>
        <location evidence="1 7">Bacterial flagellum</location>
    </subcellularLocation>
    <subcellularLocation>
        <location evidence="2 7">Secreted</location>
    </subcellularLocation>
</comment>
<dbReference type="GO" id="GO:0005576">
    <property type="term" value="C:extracellular region"/>
    <property type="evidence" value="ECO:0007669"/>
    <property type="project" value="UniProtKB-SubCell"/>
</dbReference>
<protein>
    <recommendedName>
        <fullName evidence="4 7">Flagellar hook-associated protein 1</fullName>
        <shortName evidence="7">HAP1</shortName>
    </recommendedName>
</protein>
<reference evidence="11" key="1">
    <citation type="submission" date="2021-04" db="EMBL/GenBank/DDBJ databases">
        <title>Proteiniclasticum sedimins sp. nov., an obligate anaerobic bacterium isolated from anaerobic sludge.</title>
        <authorList>
            <person name="Liu J."/>
        </authorList>
    </citation>
    <scope>NUCLEOTIDE SEQUENCE</scope>
    <source>
        <strain evidence="11">BAD-10</strain>
    </source>
</reference>
<dbReference type="PANTHER" id="PTHR30033">
    <property type="entry name" value="FLAGELLAR HOOK-ASSOCIATED PROTEIN 1"/>
    <property type="match status" value="1"/>
</dbReference>
<dbReference type="InterPro" id="IPR001444">
    <property type="entry name" value="Flag_bb_rod_N"/>
</dbReference>
<keyword evidence="5 7" id="KW-0964">Secreted</keyword>
<feature type="domain" description="Flagellar hook-associated protein FlgK helical" evidence="10">
    <location>
        <begin position="96"/>
        <end position="257"/>
    </location>
</feature>
<keyword evidence="11" id="KW-0282">Flagellum</keyword>
<name>A0A941CRG4_9CLOT</name>
<evidence type="ECO:0000256" key="7">
    <source>
        <dbReference type="RuleBase" id="RU362065"/>
    </source>
</evidence>
<accession>A0A941CRG4</accession>
<organism evidence="11 12">
    <name type="scientific">Proteiniclasticum sediminis</name>
    <dbReference type="NCBI Taxonomy" id="2804028"/>
    <lineage>
        <taxon>Bacteria</taxon>
        <taxon>Bacillati</taxon>
        <taxon>Bacillota</taxon>
        <taxon>Clostridia</taxon>
        <taxon>Eubacteriales</taxon>
        <taxon>Clostridiaceae</taxon>
        <taxon>Proteiniclasticum</taxon>
    </lineage>
</organism>
<dbReference type="InterPro" id="IPR002371">
    <property type="entry name" value="FlgK"/>
</dbReference>
<keyword evidence="11" id="KW-0966">Cell projection</keyword>
<comment type="similarity">
    <text evidence="3 7">Belongs to the flagella basal body rod proteins family.</text>
</comment>
<dbReference type="GO" id="GO:0044780">
    <property type="term" value="P:bacterial-type flagellum assembly"/>
    <property type="evidence" value="ECO:0007669"/>
    <property type="project" value="InterPro"/>
</dbReference>